<keyword evidence="2" id="KW-1185">Reference proteome</keyword>
<dbReference type="STRING" id="1335309.GA0116948_10979"/>
<gene>
    <name evidence="1" type="ORF">GA0116948_10979</name>
</gene>
<dbReference type="OrthoDB" id="676414at2"/>
<evidence type="ECO:0000313" key="1">
    <source>
        <dbReference type="EMBL" id="SCC45331.1"/>
    </source>
</evidence>
<dbReference type="AlphaFoldDB" id="A0A1C4EP52"/>
<reference evidence="1 2" key="1">
    <citation type="submission" date="2016-08" db="EMBL/GenBank/DDBJ databases">
        <authorList>
            <person name="Seilhamer J.J."/>
        </authorList>
    </citation>
    <scope>NUCLEOTIDE SEQUENCE [LARGE SCALE GENOMIC DNA]</scope>
    <source>
        <strain evidence="1 2">A37T2</strain>
    </source>
</reference>
<dbReference type="EMBL" id="FMAR01000009">
    <property type="protein sequence ID" value="SCC45331.1"/>
    <property type="molecule type" value="Genomic_DNA"/>
</dbReference>
<protein>
    <submittedName>
        <fullName evidence="1">Uncharacterized protein</fullName>
    </submittedName>
</protein>
<evidence type="ECO:0000313" key="2">
    <source>
        <dbReference type="Proteomes" id="UP000242818"/>
    </source>
</evidence>
<organism evidence="1 2">
    <name type="scientific">Chitinophaga costaii</name>
    <dbReference type="NCBI Taxonomy" id="1335309"/>
    <lineage>
        <taxon>Bacteria</taxon>
        <taxon>Pseudomonadati</taxon>
        <taxon>Bacteroidota</taxon>
        <taxon>Chitinophagia</taxon>
        <taxon>Chitinophagales</taxon>
        <taxon>Chitinophagaceae</taxon>
        <taxon>Chitinophaga</taxon>
    </lineage>
</organism>
<dbReference type="RefSeq" id="WP_089713035.1">
    <property type="nucleotide sequence ID" value="NZ_FMAR01000009.1"/>
</dbReference>
<sequence>MFDSNNPTASTDFIVECIENSGKLAKGGIIKIGNTITFVIDGPQAIFKRSCSLRELSKGEVKFEQATALAIRFGFMEKLLRWFDVHMKWKDGAYRL</sequence>
<name>A0A1C4EP52_9BACT</name>
<proteinExistence type="predicted"/>
<dbReference type="Proteomes" id="UP000242818">
    <property type="component" value="Unassembled WGS sequence"/>
</dbReference>
<accession>A0A1C4EP52</accession>